<dbReference type="AlphaFoldDB" id="A0A7S4PD82"/>
<dbReference type="EMBL" id="HBKN01042690">
    <property type="protein sequence ID" value="CAE2331337.1"/>
    <property type="molecule type" value="Transcribed_RNA"/>
</dbReference>
<feature type="region of interest" description="Disordered" evidence="1">
    <location>
        <begin position="749"/>
        <end position="775"/>
    </location>
</feature>
<reference evidence="2" key="1">
    <citation type="submission" date="2021-01" db="EMBL/GenBank/DDBJ databases">
        <authorList>
            <person name="Corre E."/>
            <person name="Pelletier E."/>
            <person name="Niang G."/>
            <person name="Scheremetjew M."/>
            <person name="Finn R."/>
            <person name="Kale V."/>
            <person name="Holt S."/>
            <person name="Cochrane G."/>
            <person name="Meng A."/>
            <person name="Brown T."/>
            <person name="Cohen L."/>
        </authorList>
    </citation>
    <scope>NUCLEOTIDE SEQUENCE</scope>
    <source>
        <strain evidence="2">CCMP 2712</strain>
    </source>
</reference>
<feature type="compositionally biased region" description="Basic residues" evidence="1">
    <location>
        <begin position="761"/>
        <end position="775"/>
    </location>
</feature>
<proteinExistence type="predicted"/>
<name>A0A7S4PD82_GUITH</name>
<evidence type="ECO:0008006" key="3">
    <source>
        <dbReference type="Google" id="ProtNLM"/>
    </source>
</evidence>
<evidence type="ECO:0000256" key="1">
    <source>
        <dbReference type="SAM" id="MobiDB-lite"/>
    </source>
</evidence>
<organism evidence="2">
    <name type="scientific">Guillardia theta</name>
    <name type="common">Cryptophyte</name>
    <name type="synonym">Cryptomonas phi</name>
    <dbReference type="NCBI Taxonomy" id="55529"/>
    <lineage>
        <taxon>Eukaryota</taxon>
        <taxon>Cryptophyceae</taxon>
        <taxon>Pyrenomonadales</taxon>
        <taxon>Geminigeraceae</taxon>
        <taxon>Guillardia</taxon>
    </lineage>
</organism>
<feature type="compositionally biased region" description="Basic and acidic residues" evidence="1">
    <location>
        <begin position="750"/>
        <end position="760"/>
    </location>
</feature>
<gene>
    <name evidence="2" type="ORF">GTHE00462_LOCUS33403</name>
</gene>
<evidence type="ECO:0000313" key="2">
    <source>
        <dbReference type="EMBL" id="CAE2331337.1"/>
    </source>
</evidence>
<accession>A0A7S4PD82</accession>
<protein>
    <recommendedName>
        <fullName evidence="3">Sfi1 spindle body domain-containing protein</fullName>
    </recommendedName>
</protein>
<sequence length="926" mass="109677">MMSDLKEQQEVDEMVGEKFLQGHQDAAMFPQGSIADLEESIETVWKAFADVIGSESSCVSSVMKSNKKIDLVLDMLQKLSKNIQRGKKMALVARDEHDEQLKSFIFEIHSIAVLFQSETASNTKQLKHLLSRSKGALSDIKYQINRISDGSIVYTIPSAPSANKLLQYLYKRWLNNRTLIGIHLDVWKKFHEYNRYHARMVKIEKAVWKMQQRARVQQMFFFNLWMEVLDSKQRLGICKQRVSAKSQRTWMMEFLRNWKSLTFRNRRTERFISRQQRYGLGMMMKRWMHFKLQVRRRRKISAVLSTEMQSRYQLISFQFWRSGIVWKNKWRRLNVARMQHSQAQSCLFQHLLHWFAIKRIRIKVRSRSKMLQRRDAGLVFDCWRTHVSRMKSLAKRKMNVIIRRQWNQQASCLQVWCSYVYMQETRKIVLVKMQRCSNVISMQSILKYWSYTAKIVLESKNLYKLRRTFQRLKKAQILRNLYSRIKESWDSVNNLQMLKQYFNRWQIFFDCILAAYHQLRKTAMENGRLELSAVFSEWRQHVAVTISLRWKGERIADRNSLYKLLAHLLAWNSQQHGSKSRSSVRHYSTFLTKTRRHNLKQYYLRTMYSYLTGVKYIAAKLEQVDRRLRHRRTKQFYQMWRGLIPKRRAVLSLTRKFLRNFMHLWLHYFRHSVNMKVCRMVYGAWCPECKQPLRGVETKVDLAVARKLRELAGREAEEGGSLLDLMETRASSIAHGDMSEAPLEEPADFQLHEPQDERKTPRASKRSPKTRRMRSLRVVIPSAEESMYQEVNEALISAHEELGRYSFLREELNKVKDQQQPRWLPPSPPLGLNSASFSKLSPSSLSSLISSPLAKRRKRKLIVQAKEKIDDNKSDMLLSTPSTFSPLEISNYIFSSSPSLNYARMSRVHRALADAEDFSEGQGEET</sequence>